<organism evidence="2 3">
    <name type="scientific">Hohenbuehelia grisea</name>
    <dbReference type="NCBI Taxonomy" id="104357"/>
    <lineage>
        <taxon>Eukaryota</taxon>
        <taxon>Fungi</taxon>
        <taxon>Dikarya</taxon>
        <taxon>Basidiomycota</taxon>
        <taxon>Agaricomycotina</taxon>
        <taxon>Agaricomycetes</taxon>
        <taxon>Agaricomycetidae</taxon>
        <taxon>Agaricales</taxon>
        <taxon>Pleurotineae</taxon>
        <taxon>Pleurotaceae</taxon>
        <taxon>Hohenbuehelia</taxon>
    </lineage>
</organism>
<sequence>MTATKALPVLPRPPRSLVRNAKPKDVGQEMKPPVNPPSKPDPKDDDDYDSDKGDDLPPFASSIPVAVGETGDTALGSPMTSQIPDIASATPPSSTEPPVIPSSAEELRPTTDLSDAAEPPSRSPSPNEWELGMQAVFNGRDPEGYVTGVLPSASPIAPAVEEGDVLMEEDLAQTMLPAPDNIMMEGEPTPAAETRMQGREPGVNATAITQVNRPAEGNPPAETQPSWTMTEPAVKDWGS</sequence>
<gene>
    <name evidence="2" type="ORF">HGRIS_008852</name>
</gene>
<protein>
    <submittedName>
        <fullName evidence="2">Uncharacterized protein</fullName>
    </submittedName>
</protein>
<reference evidence="3" key="1">
    <citation type="submission" date="2024-06" db="EMBL/GenBank/DDBJ databases">
        <title>Multi-omics analyses provide insights into the biosynthesis of the anticancer antibiotic pleurotin in Hohenbuehelia grisea.</title>
        <authorList>
            <person name="Weaver J.A."/>
            <person name="Alberti F."/>
        </authorList>
    </citation>
    <scope>NUCLEOTIDE SEQUENCE [LARGE SCALE GENOMIC DNA]</scope>
    <source>
        <strain evidence="3">T-177</strain>
    </source>
</reference>
<comment type="caution">
    <text evidence="2">The sequence shown here is derived from an EMBL/GenBank/DDBJ whole genome shotgun (WGS) entry which is preliminary data.</text>
</comment>
<feature type="region of interest" description="Disordered" evidence="1">
    <location>
        <begin position="178"/>
        <end position="239"/>
    </location>
</feature>
<feature type="region of interest" description="Disordered" evidence="1">
    <location>
        <begin position="1"/>
        <end position="142"/>
    </location>
</feature>
<evidence type="ECO:0000256" key="1">
    <source>
        <dbReference type="SAM" id="MobiDB-lite"/>
    </source>
</evidence>
<name>A0ABR3IZR1_9AGAR</name>
<accession>A0ABR3IZR1</accession>
<evidence type="ECO:0000313" key="2">
    <source>
        <dbReference type="EMBL" id="KAL0948718.1"/>
    </source>
</evidence>
<dbReference type="Proteomes" id="UP001556367">
    <property type="component" value="Unassembled WGS sequence"/>
</dbReference>
<evidence type="ECO:0000313" key="3">
    <source>
        <dbReference type="Proteomes" id="UP001556367"/>
    </source>
</evidence>
<proteinExistence type="predicted"/>
<keyword evidence="3" id="KW-1185">Reference proteome</keyword>
<dbReference type="EMBL" id="JASNQZ010000012">
    <property type="protein sequence ID" value="KAL0948718.1"/>
    <property type="molecule type" value="Genomic_DNA"/>
</dbReference>